<keyword evidence="2 5" id="KW-1133">Transmembrane helix</keyword>
<dbReference type="InterPro" id="IPR028143">
    <property type="entry name" value="Get2/sif1"/>
</dbReference>
<comment type="caution">
    <text evidence="6">The sequence shown here is derived from an EMBL/GenBank/DDBJ whole genome shotgun (WGS) entry which is preliminary data.</text>
</comment>
<evidence type="ECO:0000313" key="7">
    <source>
        <dbReference type="Proteomes" id="UP000191672"/>
    </source>
</evidence>
<feature type="compositionally biased region" description="Polar residues" evidence="4">
    <location>
        <begin position="73"/>
        <end position="84"/>
    </location>
</feature>
<evidence type="ECO:0000256" key="1">
    <source>
        <dbReference type="ARBA" id="ARBA00022692"/>
    </source>
</evidence>
<dbReference type="PANTHER" id="PTHR28263">
    <property type="entry name" value="GOLGI TO ER TRAFFIC PROTEIN 2"/>
    <property type="match status" value="1"/>
</dbReference>
<accession>A0A1V6QEN6</accession>
<proteinExistence type="predicted"/>
<dbReference type="Pfam" id="PF08690">
    <property type="entry name" value="GET2"/>
    <property type="match status" value="1"/>
</dbReference>
<evidence type="ECO:0008006" key="8">
    <source>
        <dbReference type="Google" id="ProtNLM"/>
    </source>
</evidence>
<dbReference type="STRING" id="416450.A0A1V6QEN6"/>
<gene>
    <name evidence="6" type="ORF">PENANT_c005G04947</name>
</gene>
<sequence length="326" mass="34085">MSEESPAQRSARLRRERREAKIKEGGSARLDKITSLSGRTPQSEREEASPSPSPQPSIGASPSPAPPMPQFRASPSPQTEMQSPEDQRAQQEAFLAMLQQSAQNQAQGQQPDSQARALQAQQDAFRALLRQSAPEQGQEQGQGFGPQGNDAEDPTIKLLNSLLGAMPGGDPNTPPGAPPPAGAAPGPGSSLAAMATMAGVPPFLANMLGGAAAPTEAEAKSTRIWKTLHTVFALAVSFYLLFLIGTSVSLFGSPPPKPATAQNPFAIFVTGELLLTGGKVLFGGKSGGIGMAVQLGKDIIRDGKLLLFVLGLASWYQPEWQASVSA</sequence>
<feature type="transmembrane region" description="Helical" evidence="5">
    <location>
        <begin position="230"/>
        <end position="252"/>
    </location>
</feature>
<feature type="region of interest" description="Disordered" evidence="4">
    <location>
        <begin position="1"/>
        <end position="188"/>
    </location>
</feature>
<evidence type="ECO:0000256" key="4">
    <source>
        <dbReference type="SAM" id="MobiDB-lite"/>
    </source>
</evidence>
<keyword evidence="1 5" id="KW-0812">Transmembrane</keyword>
<evidence type="ECO:0000256" key="2">
    <source>
        <dbReference type="ARBA" id="ARBA00022989"/>
    </source>
</evidence>
<name>A0A1V6QEN6_9EURO</name>
<dbReference type="GO" id="GO:0006890">
    <property type="term" value="P:retrograde vesicle-mediated transport, Golgi to endoplasmic reticulum"/>
    <property type="evidence" value="ECO:0007669"/>
    <property type="project" value="TreeGrafter"/>
</dbReference>
<feature type="transmembrane region" description="Helical" evidence="5">
    <location>
        <begin position="264"/>
        <end position="282"/>
    </location>
</feature>
<keyword evidence="3 5" id="KW-0472">Membrane</keyword>
<evidence type="ECO:0000256" key="3">
    <source>
        <dbReference type="ARBA" id="ARBA00023136"/>
    </source>
</evidence>
<dbReference type="EMBL" id="MDYN01000005">
    <property type="protein sequence ID" value="OQD87664.1"/>
    <property type="molecule type" value="Genomic_DNA"/>
</dbReference>
<evidence type="ECO:0000313" key="6">
    <source>
        <dbReference type="EMBL" id="OQD87664.1"/>
    </source>
</evidence>
<organism evidence="6 7">
    <name type="scientific">Penicillium antarcticum</name>
    <dbReference type="NCBI Taxonomy" id="416450"/>
    <lineage>
        <taxon>Eukaryota</taxon>
        <taxon>Fungi</taxon>
        <taxon>Dikarya</taxon>
        <taxon>Ascomycota</taxon>
        <taxon>Pezizomycotina</taxon>
        <taxon>Eurotiomycetes</taxon>
        <taxon>Eurotiomycetidae</taxon>
        <taxon>Eurotiales</taxon>
        <taxon>Aspergillaceae</taxon>
        <taxon>Penicillium</taxon>
    </lineage>
</organism>
<feature type="compositionally biased region" description="Low complexity" evidence="4">
    <location>
        <begin position="99"/>
        <end position="115"/>
    </location>
</feature>
<feature type="compositionally biased region" description="Basic and acidic residues" evidence="4">
    <location>
        <begin position="16"/>
        <end position="32"/>
    </location>
</feature>
<feature type="compositionally biased region" description="Pro residues" evidence="4">
    <location>
        <begin position="172"/>
        <end position="182"/>
    </location>
</feature>
<keyword evidence="7" id="KW-1185">Reference proteome</keyword>
<dbReference type="AlphaFoldDB" id="A0A1V6QEN6"/>
<protein>
    <recommendedName>
        <fullName evidence="8">GET complex, subunit GET2</fullName>
    </recommendedName>
</protein>
<dbReference type="Proteomes" id="UP000191672">
    <property type="component" value="Unassembled WGS sequence"/>
</dbReference>
<dbReference type="PANTHER" id="PTHR28263:SF1">
    <property type="entry name" value="GOLGI TO ER TRAFFIC PROTEIN 2"/>
    <property type="match status" value="1"/>
</dbReference>
<dbReference type="OrthoDB" id="5393181at2759"/>
<evidence type="ECO:0000256" key="5">
    <source>
        <dbReference type="SAM" id="Phobius"/>
    </source>
</evidence>
<reference evidence="7" key="1">
    <citation type="journal article" date="2017" name="Nat. Microbiol.">
        <title>Global analysis of biosynthetic gene clusters reveals vast potential of secondary metabolite production in Penicillium species.</title>
        <authorList>
            <person name="Nielsen J.C."/>
            <person name="Grijseels S."/>
            <person name="Prigent S."/>
            <person name="Ji B."/>
            <person name="Dainat J."/>
            <person name="Nielsen K.F."/>
            <person name="Frisvad J.C."/>
            <person name="Workman M."/>
            <person name="Nielsen J."/>
        </authorList>
    </citation>
    <scope>NUCLEOTIDE SEQUENCE [LARGE SCALE GENOMIC DNA]</scope>
    <source>
        <strain evidence="7">IBT 31811</strain>
    </source>
</reference>